<gene>
    <name evidence="1" type="ORF">CEXT_707881</name>
</gene>
<dbReference type="Proteomes" id="UP001054945">
    <property type="component" value="Unassembled WGS sequence"/>
</dbReference>
<comment type="caution">
    <text evidence="1">The sequence shown here is derived from an EMBL/GenBank/DDBJ whole genome shotgun (WGS) entry which is preliminary data.</text>
</comment>
<dbReference type="EMBL" id="BPLR01011821">
    <property type="protein sequence ID" value="GIY49326.1"/>
    <property type="molecule type" value="Genomic_DNA"/>
</dbReference>
<proteinExistence type="predicted"/>
<reference evidence="1 2" key="1">
    <citation type="submission" date="2021-06" db="EMBL/GenBank/DDBJ databases">
        <title>Caerostris extrusa draft genome.</title>
        <authorList>
            <person name="Kono N."/>
            <person name="Arakawa K."/>
        </authorList>
    </citation>
    <scope>NUCLEOTIDE SEQUENCE [LARGE SCALE GENOMIC DNA]</scope>
</reference>
<dbReference type="AlphaFoldDB" id="A0AAV4TUZ2"/>
<evidence type="ECO:0000313" key="2">
    <source>
        <dbReference type="Proteomes" id="UP001054945"/>
    </source>
</evidence>
<protein>
    <submittedName>
        <fullName evidence="1">Uncharacterized protein</fullName>
    </submittedName>
</protein>
<keyword evidence="2" id="KW-1185">Reference proteome</keyword>
<accession>A0AAV4TUZ2</accession>
<evidence type="ECO:0000313" key="1">
    <source>
        <dbReference type="EMBL" id="GIY49326.1"/>
    </source>
</evidence>
<sequence length="120" mass="13932">MGYEESKTIKKNCMNILQGPFKNETNILFTIHLYLVSRGKSNRKRLQRNCFAFSLKRLNPGTLHIFNMEGIKAVEIVTGVSHLGSLQKLSIAKHGWNLKLSCFTKQSFRWLRDPKSYLWS</sequence>
<organism evidence="1 2">
    <name type="scientific">Caerostris extrusa</name>
    <name type="common">Bark spider</name>
    <name type="synonym">Caerostris bankana</name>
    <dbReference type="NCBI Taxonomy" id="172846"/>
    <lineage>
        <taxon>Eukaryota</taxon>
        <taxon>Metazoa</taxon>
        <taxon>Ecdysozoa</taxon>
        <taxon>Arthropoda</taxon>
        <taxon>Chelicerata</taxon>
        <taxon>Arachnida</taxon>
        <taxon>Araneae</taxon>
        <taxon>Araneomorphae</taxon>
        <taxon>Entelegynae</taxon>
        <taxon>Araneoidea</taxon>
        <taxon>Araneidae</taxon>
        <taxon>Caerostris</taxon>
    </lineage>
</organism>
<name>A0AAV4TUZ2_CAEEX</name>